<keyword evidence="2" id="KW-1185">Reference proteome</keyword>
<protein>
    <submittedName>
        <fullName evidence="1">Uncharacterized protein</fullName>
    </submittedName>
</protein>
<evidence type="ECO:0000313" key="2">
    <source>
        <dbReference type="Proteomes" id="UP001454036"/>
    </source>
</evidence>
<reference evidence="1 2" key="1">
    <citation type="submission" date="2024-01" db="EMBL/GenBank/DDBJ databases">
        <title>The complete chloroplast genome sequence of Lithospermum erythrorhizon: insights into the phylogenetic relationship among Boraginaceae species and the maternal lineages of purple gromwells.</title>
        <authorList>
            <person name="Okada T."/>
            <person name="Watanabe K."/>
        </authorList>
    </citation>
    <scope>NUCLEOTIDE SEQUENCE [LARGE SCALE GENOMIC DNA]</scope>
</reference>
<evidence type="ECO:0000313" key="1">
    <source>
        <dbReference type="EMBL" id="GAA0173087.1"/>
    </source>
</evidence>
<sequence>MKVSRVPVPIDPQFNLAPVASNTSNLFHSDHLPLLLKLGTIREGYKKRKPRFRFEEGWCLYDDSQQVVQEAWNSDRGGDPGEYSIISVIVGWVCLNGRGRLWSTTKLEAKQLELNTLQMGNITTHQKW</sequence>
<gene>
    <name evidence="1" type="ORF">LIER_26777</name>
</gene>
<proteinExistence type="predicted"/>
<comment type="caution">
    <text evidence="1">The sequence shown here is derived from an EMBL/GenBank/DDBJ whole genome shotgun (WGS) entry which is preliminary data.</text>
</comment>
<dbReference type="Proteomes" id="UP001454036">
    <property type="component" value="Unassembled WGS sequence"/>
</dbReference>
<dbReference type="AlphaFoldDB" id="A0AAV3RDN0"/>
<name>A0AAV3RDN0_LITER</name>
<accession>A0AAV3RDN0</accession>
<dbReference type="EMBL" id="BAABME010008441">
    <property type="protein sequence ID" value="GAA0173087.1"/>
    <property type="molecule type" value="Genomic_DNA"/>
</dbReference>
<organism evidence="1 2">
    <name type="scientific">Lithospermum erythrorhizon</name>
    <name type="common">Purple gromwell</name>
    <name type="synonym">Lithospermum officinale var. erythrorhizon</name>
    <dbReference type="NCBI Taxonomy" id="34254"/>
    <lineage>
        <taxon>Eukaryota</taxon>
        <taxon>Viridiplantae</taxon>
        <taxon>Streptophyta</taxon>
        <taxon>Embryophyta</taxon>
        <taxon>Tracheophyta</taxon>
        <taxon>Spermatophyta</taxon>
        <taxon>Magnoliopsida</taxon>
        <taxon>eudicotyledons</taxon>
        <taxon>Gunneridae</taxon>
        <taxon>Pentapetalae</taxon>
        <taxon>asterids</taxon>
        <taxon>lamiids</taxon>
        <taxon>Boraginales</taxon>
        <taxon>Boraginaceae</taxon>
        <taxon>Boraginoideae</taxon>
        <taxon>Lithospermeae</taxon>
        <taxon>Lithospermum</taxon>
    </lineage>
</organism>